<evidence type="ECO:0000256" key="1">
    <source>
        <dbReference type="SAM" id="SignalP"/>
    </source>
</evidence>
<protein>
    <recommendedName>
        <fullName evidence="4">DUF4468 domain-containing protein</fullName>
    </recommendedName>
</protein>
<name>A0ABQ0D5S3_9HELI</name>
<reference evidence="2 3" key="1">
    <citation type="submission" date="2024-06" db="EMBL/GenBank/DDBJ databases">
        <title>Draft genome sequence of Helicobacter trogontum NHP16-4001.</title>
        <authorList>
            <person name="Rimbara E."/>
            <person name="Suzuki M."/>
        </authorList>
    </citation>
    <scope>NUCLEOTIDE SEQUENCE [LARGE SCALE GENOMIC DNA]</scope>
    <source>
        <strain evidence="2 3">NHP16-4001</strain>
    </source>
</reference>
<keyword evidence="3" id="KW-1185">Reference proteome</keyword>
<keyword evidence="1" id="KW-0732">Signal</keyword>
<dbReference type="Proteomes" id="UP001562457">
    <property type="component" value="Unassembled WGS sequence"/>
</dbReference>
<comment type="caution">
    <text evidence="2">The sequence shown here is derived from an EMBL/GenBank/DDBJ whole genome shotgun (WGS) entry which is preliminary data.</text>
</comment>
<sequence>MRFVLIMLICYGSLFAQIETEKNFTDTNITKAYEEMRYNFSETYYLPQNITPMKNVAQMFDNDESEIYGYESLKIQWQNENEVSINLNAFSNGEKICTYRSYMLSLKQVGKDTQGIIESIMLYPQDIDTYIQNACMCNYFRGEYGYDEARNKELDRQMDKYCKPLPQSYKILQEKYHDRPKLQRILKKANEL</sequence>
<accession>A0ABQ0D5S3</accession>
<feature type="signal peptide" evidence="1">
    <location>
        <begin position="1"/>
        <end position="16"/>
    </location>
</feature>
<feature type="chain" id="PRO_5046179440" description="DUF4468 domain-containing protein" evidence="1">
    <location>
        <begin position="17"/>
        <end position="192"/>
    </location>
</feature>
<evidence type="ECO:0008006" key="4">
    <source>
        <dbReference type="Google" id="ProtNLM"/>
    </source>
</evidence>
<dbReference type="RefSeq" id="WP_369607722.1">
    <property type="nucleotide sequence ID" value="NZ_BAAFHN010000054.1"/>
</dbReference>
<evidence type="ECO:0000313" key="3">
    <source>
        <dbReference type="Proteomes" id="UP001562457"/>
    </source>
</evidence>
<dbReference type="EMBL" id="BAAFHN010000054">
    <property type="protein sequence ID" value="GAB0173702.1"/>
    <property type="molecule type" value="Genomic_DNA"/>
</dbReference>
<gene>
    <name evidence="2" type="ORF">NHP164001_17230</name>
</gene>
<evidence type="ECO:0000313" key="2">
    <source>
        <dbReference type="EMBL" id="GAB0173702.1"/>
    </source>
</evidence>
<proteinExistence type="predicted"/>
<organism evidence="2 3">
    <name type="scientific">Helicobacter trogontum</name>
    <dbReference type="NCBI Taxonomy" id="50960"/>
    <lineage>
        <taxon>Bacteria</taxon>
        <taxon>Pseudomonadati</taxon>
        <taxon>Campylobacterota</taxon>
        <taxon>Epsilonproteobacteria</taxon>
        <taxon>Campylobacterales</taxon>
        <taxon>Helicobacteraceae</taxon>
        <taxon>Helicobacter</taxon>
    </lineage>
</organism>